<reference evidence="1 2" key="1">
    <citation type="journal article" date="2019" name="PLoS Biol.">
        <title>Sex chromosomes control vertical transmission of feminizing Wolbachia symbionts in an isopod.</title>
        <authorList>
            <person name="Becking T."/>
            <person name="Chebbi M.A."/>
            <person name="Giraud I."/>
            <person name="Moumen B."/>
            <person name="Laverre T."/>
            <person name="Caubet Y."/>
            <person name="Peccoud J."/>
            <person name="Gilbert C."/>
            <person name="Cordaux R."/>
        </authorList>
    </citation>
    <scope>NUCLEOTIDE SEQUENCE [LARGE SCALE GENOMIC DNA]</scope>
    <source>
        <strain evidence="1">ANa2</strain>
        <tissue evidence="1">Whole body excluding digestive tract and cuticle</tissue>
    </source>
</reference>
<accession>A0A5N5SXL5</accession>
<evidence type="ECO:0000313" key="1">
    <source>
        <dbReference type="EMBL" id="KAB7498665.1"/>
    </source>
</evidence>
<dbReference type="SUPFAM" id="SSF52047">
    <property type="entry name" value="RNI-like"/>
    <property type="match status" value="1"/>
</dbReference>
<dbReference type="AlphaFoldDB" id="A0A5N5SXL5"/>
<dbReference type="Proteomes" id="UP000326759">
    <property type="component" value="Unassembled WGS sequence"/>
</dbReference>
<gene>
    <name evidence="1" type="ORF">Anas_05443</name>
</gene>
<evidence type="ECO:0000313" key="2">
    <source>
        <dbReference type="Proteomes" id="UP000326759"/>
    </source>
</evidence>
<comment type="caution">
    <text evidence="1">The sequence shown here is derived from an EMBL/GenBank/DDBJ whole genome shotgun (WGS) entry which is preliminary data.</text>
</comment>
<name>A0A5N5SXL5_9CRUS</name>
<organism evidence="1 2">
    <name type="scientific">Armadillidium nasatum</name>
    <dbReference type="NCBI Taxonomy" id="96803"/>
    <lineage>
        <taxon>Eukaryota</taxon>
        <taxon>Metazoa</taxon>
        <taxon>Ecdysozoa</taxon>
        <taxon>Arthropoda</taxon>
        <taxon>Crustacea</taxon>
        <taxon>Multicrustacea</taxon>
        <taxon>Malacostraca</taxon>
        <taxon>Eumalacostraca</taxon>
        <taxon>Peracarida</taxon>
        <taxon>Isopoda</taxon>
        <taxon>Oniscidea</taxon>
        <taxon>Crinocheta</taxon>
        <taxon>Armadillidiidae</taxon>
        <taxon>Armadillidium</taxon>
    </lineage>
</organism>
<keyword evidence="2" id="KW-1185">Reference proteome</keyword>
<dbReference type="EMBL" id="SEYY01019109">
    <property type="protein sequence ID" value="KAB7498665.1"/>
    <property type="molecule type" value="Genomic_DNA"/>
</dbReference>
<dbReference type="Gene3D" id="3.80.10.10">
    <property type="entry name" value="Ribonuclease Inhibitor"/>
    <property type="match status" value="1"/>
</dbReference>
<dbReference type="OrthoDB" id="6363127at2759"/>
<protein>
    <submittedName>
        <fullName evidence="1">Uncharacterized protein</fullName>
    </submittedName>
</protein>
<proteinExistence type="predicted"/>
<feature type="non-terminal residue" evidence="1">
    <location>
        <position position="1"/>
    </location>
</feature>
<dbReference type="InterPro" id="IPR032675">
    <property type="entry name" value="LRR_dom_sf"/>
</dbReference>
<sequence length="216" mass="23897">LFYFDSSSATISIMIFRRPPLPLKEIAFFSWLTALDIGQTNIALAPPLFLTRALEGGTKLKDATVVRIVQEAAAAGVNELVINEELLNPSLFCQISEILSVHCSELRKLVLKLPSRVTCEEAKILLASALKRMVNLEELSLIGGADDELLKALANACPPLLNIDIEDIRLSRASGLSDKVIHLLTRECPRLKRLLLTMLPRERKGELELLKALFEG</sequence>